<dbReference type="EMBL" id="QXFT01000308">
    <property type="protein sequence ID" value="KAE9347705.1"/>
    <property type="molecule type" value="Genomic_DNA"/>
</dbReference>
<keyword evidence="5" id="KW-1185">Reference proteome</keyword>
<protein>
    <submittedName>
        <fullName evidence="1">Uncharacterized protein</fullName>
    </submittedName>
</protein>
<accession>A0A6A3N0J8</accession>
<evidence type="ECO:0000313" key="6">
    <source>
        <dbReference type="Proteomes" id="UP000435112"/>
    </source>
</evidence>
<dbReference type="Proteomes" id="UP000429607">
    <property type="component" value="Unassembled WGS sequence"/>
</dbReference>
<reference evidence="4 6" key="1">
    <citation type="submission" date="2018-09" db="EMBL/GenBank/DDBJ databases">
        <title>Genomic investigation of the strawberry pathogen Phytophthora fragariae indicates pathogenicity is determined by transcriptional variation in three key races.</title>
        <authorList>
            <person name="Adams T.M."/>
            <person name="Armitage A.D."/>
            <person name="Sobczyk M.K."/>
            <person name="Bates H.J."/>
            <person name="Dunwell J.M."/>
            <person name="Nellist C.F."/>
            <person name="Harrison R.J."/>
        </authorList>
    </citation>
    <scope>NUCLEOTIDE SEQUENCE [LARGE SCALE GENOMIC DNA]</scope>
    <source>
        <strain evidence="2 4">SCRP249</strain>
        <strain evidence="1 6">SCRP324</strain>
        <strain evidence="3 5">SCRP333</strain>
    </source>
</reference>
<proteinExistence type="predicted"/>
<sequence length="62" mass="6696">MNPTALLAGLGSLRSLCAPLIPPQTEVYKLYASVGDNSHSLSIIQYICISTPVLIHNMCHND</sequence>
<name>A0A6A3N0J8_9STRA</name>
<evidence type="ECO:0000313" key="1">
    <source>
        <dbReference type="EMBL" id="KAE9036987.1"/>
    </source>
</evidence>
<evidence type="ECO:0000313" key="4">
    <source>
        <dbReference type="Proteomes" id="UP000429607"/>
    </source>
</evidence>
<evidence type="ECO:0000313" key="5">
    <source>
        <dbReference type="Proteomes" id="UP000434957"/>
    </source>
</evidence>
<evidence type="ECO:0000313" key="3">
    <source>
        <dbReference type="EMBL" id="KAE9347705.1"/>
    </source>
</evidence>
<evidence type="ECO:0000313" key="2">
    <source>
        <dbReference type="EMBL" id="KAE9038915.1"/>
    </source>
</evidence>
<organism evidence="1 6">
    <name type="scientific">Phytophthora rubi</name>
    <dbReference type="NCBI Taxonomy" id="129364"/>
    <lineage>
        <taxon>Eukaryota</taxon>
        <taxon>Sar</taxon>
        <taxon>Stramenopiles</taxon>
        <taxon>Oomycota</taxon>
        <taxon>Peronosporomycetes</taxon>
        <taxon>Peronosporales</taxon>
        <taxon>Peronosporaceae</taxon>
        <taxon>Phytophthora</taxon>
    </lineage>
</organism>
<dbReference type="Proteomes" id="UP000434957">
    <property type="component" value="Unassembled WGS sequence"/>
</dbReference>
<dbReference type="Proteomes" id="UP000435112">
    <property type="component" value="Unassembled WGS sequence"/>
</dbReference>
<dbReference type="EMBL" id="QXFU01000313">
    <property type="protein sequence ID" value="KAE9036987.1"/>
    <property type="molecule type" value="Genomic_DNA"/>
</dbReference>
<dbReference type="AlphaFoldDB" id="A0A6A3N0J8"/>
<dbReference type="EMBL" id="QXFV01000394">
    <property type="protein sequence ID" value="KAE9038915.1"/>
    <property type="molecule type" value="Genomic_DNA"/>
</dbReference>
<comment type="caution">
    <text evidence="1">The sequence shown here is derived from an EMBL/GenBank/DDBJ whole genome shotgun (WGS) entry which is preliminary data.</text>
</comment>
<gene>
    <name evidence="2" type="ORF">PR001_g7749</name>
    <name evidence="1" type="ORF">PR002_g6798</name>
    <name evidence="3" type="ORF">PR003_g6783</name>
</gene>